<comment type="caution">
    <text evidence="6">The sequence shown here is derived from an EMBL/GenBank/DDBJ whole genome shotgun (WGS) entry which is preliminary data.</text>
</comment>
<dbReference type="Gene3D" id="1.10.10.10">
    <property type="entry name" value="Winged helix-like DNA-binding domain superfamily/Winged helix DNA-binding domain"/>
    <property type="match status" value="1"/>
</dbReference>
<dbReference type="InterPro" id="IPR000792">
    <property type="entry name" value="Tscrpt_reg_LuxR_C"/>
</dbReference>
<keyword evidence="7" id="KW-1185">Reference proteome</keyword>
<dbReference type="EMBL" id="JAALFG010000005">
    <property type="protein sequence ID" value="NGP19265.1"/>
    <property type="molecule type" value="Genomic_DNA"/>
</dbReference>
<evidence type="ECO:0000256" key="2">
    <source>
        <dbReference type="ARBA" id="ARBA00023125"/>
    </source>
</evidence>
<reference evidence="6 7" key="2">
    <citation type="submission" date="2020-03" db="EMBL/GenBank/DDBJ databases">
        <title>Devosia chinhatensis sp. nov., isolated from a hexachlorocyclohexane (HCH) dump site in India.</title>
        <authorList>
            <person name="Kumar M."/>
            <person name="Lal R."/>
        </authorList>
    </citation>
    <scope>NUCLEOTIDE SEQUENCE [LARGE SCALE GENOMIC DNA]</scope>
    <source>
        <strain evidence="6 7">H239</strain>
    </source>
</reference>
<feature type="domain" description="HTH luxR-type" evidence="5">
    <location>
        <begin position="22"/>
        <end position="87"/>
    </location>
</feature>
<dbReference type="Proteomes" id="UP000474802">
    <property type="component" value="Unassembled WGS sequence"/>
</dbReference>
<sequence>MGFVKTAEALAEQSRATHDTSAGQNSSVLTARERQVLQLFAEGYTAETAGLRLGISQHTVSALSNRAITKLGAMNRTHAVIRALQLNELALDQN</sequence>
<dbReference type="CDD" id="cd06170">
    <property type="entry name" value="LuxR_C_like"/>
    <property type="match status" value="1"/>
</dbReference>
<feature type="region of interest" description="Disordered" evidence="4">
    <location>
        <begin position="1"/>
        <end position="27"/>
    </location>
</feature>
<dbReference type="PANTHER" id="PTHR44688:SF16">
    <property type="entry name" value="DNA-BINDING TRANSCRIPTIONAL ACTIVATOR DEVR_DOSR"/>
    <property type="match status" value="1"/>
</dbReference>
<evidence type="ECO:0000313" key="6">
    <source>
        <dbReference type="EMBL" id="NGP19265.1"/>
    </source>
</evidence>
<organism evidence="6 7">
    <name type="scientific">Devosia aurantiaca</name>
    <dbReference type="NCBI Taxonomy" id="2714858"/>
    <lineage>
        <taxon>Bacteria</taxon>
        <taxon>Pseudomonadati</taxon>
        <taxon>Pseudomonadota</taxon>
        <taxon>Alphaproteobacteria</taxon>
        <taxon>Hyphomicrobiales</taxon>
        <taxon>Devosiaceae</taxon>
        <taxon>Devosia</taxon>
    </lineage>
</organism>
<dbReference type="SMART" id="SM00421">
    <property type="entry name" value="HTH_LUXR"/>
    <property type="match status" value="1"/>
</dbReference>
<evidence type="ECO:0000259" key="5">
    <source>
        <dbReference type="PROSITE" id="PS50043"/>
    </source>
</evidence>
<dbReference type="Pfam" id="PF00196">
    <property type="entry name" value="GerE"/>
    <property type="match status" value="1"/>
</dbReference>
<dbReference type="PANTHER" id="PTHR44688">
    <property type="entry name" value="DNA-BINDING TRANSCRIPTIONAL ACTIVATOR DEVR_DOSR"/>
    <property type="match status" value="1"/>
</dbReference>
<dbReference type="RefSeq" id="WP_164535516.1">
    <property type="nucleotide sequence ID" value="NZ_JAALFG010000005.1"/>
</dbReference>
<dbReference type="AlphaFoldDB" id="A0A6M1SWA0"/>
<evidence type="ECO:0000256" key="1">
    <source>
        <dbReference type="ARBA" id="ARBA00023015"/>
    </source>
</evidence>
<dbReference type="GO" id="GO:0003677">
    <property type="term" value="F:DNA binding"/>
    <property type="evidence" value="ECO:0007669"/>
    <property type="project" value="UniProtKB-KW"/>
</dbReference>
<accession>A0A6M1SWA0</accession>
<evidence type="ECO:0000256" key="4">
    <source>
        <dbReference type="SAM" id="MobiDB-lite"/>
    </source>
</evidence>
<dbReference type="PRINTS" id="PR00038">
    <property type="entry name" value="HTHLUXR"/>
</dbReference>
<keyword evidence="1" id="KW-0805">Transcription regulation</keyword>
<dbReference type="GO" id="GO:0006355">
    <property type="term" value="P:regulation of DNA-templated transcription"/>
    <property type="evidence" value="ECO:0007669"/>
    <property type="project" value="InterPro"/>
</dbReference>
<dbReference type="InterPro" id="IPR016032">
    <property type="entry name" value="Sig_transdc_resp-reg_C-effctor"/>
</dbReference>
<dbReference type="SUPFAM" id="SSF46894">
    <property type="entry name" value="C-terminal effector domain of the bipartite response regulators"/>
    <property type="match status" value="1"/>
</dbReference>
<dbReference type="PROSITE" id="PS50043">
    <property type="entry name" value="HTH_LUXR_2"/>
    <property type="match status" value="1"/>
</dbReference>
<proteinExistence type="predicted"/>
<name>A0A6M1SWA0_9HYPH</name>
<evidence type="ECO:0000313" key="7">
    <source>
        <dbReference type="Proteomes" id="UP000474802"/>
    </source>
</evidence>
<protein>
    <submittedName>
        <fullName evidence="6">Helix-turn-helix transcriptional regulator</fullName>
    </submittedName>
</protein>
<gene>
    <name evidence="6" type="ORF">G5575_17945</name>
</gene>
<dbReference type="InterPro" id="IPR036388">
    <property type="entry name" value="WH-like_DNA-bd_sf"/>
</dbReference>
<keyword evidence="3" id="KW-0804">Transcription</keyword>
<evidence type="ECO:0000256" key="3">
    <source>
        <dbReference type="ARBA" id="ARBA00023163"/>
    </source>
</evidence>
<keyword evidence="2" id="KW-0238">DNA-binding</keyword>
<reference evidence="6 7" key="1">
    <citation type="submission" date="2020-02" db="EMBL/GenBank/DDBJ databases">
        <authorList>
            <person name="Khan S.A."/>
            <person name="Jeon C.O."/>
            <person name="Chun B.H."/>
        </authorList>
    </citation>
    <scope>NUCLEOTIDE SEQUENCE [LARGE SCALE GENOMIC DNA]</scope>
    <source>
        <strain evidence="6 7">H239</strain>
    </source>
</reference>